<keyword evidence="3 5" id="KW-1133">Transmembrane helix</keyword>
<sequence>MGQHAKISLFSATALSATAMVGSGWLFSAQLNAKIAGNYSFVAWILAALLVMAVGLCLAQVASIYPVRGATARSSALSHNNIFGMPFAFANWFGLMVTIGTEAQATTQYLAAAIKSDLLMTEHSLTLYGKLFALSILVIYLLINYFGIKLLARINNTVTVIKILSPIFTIVIFLIMRFDTSNFSLDTSSQYGIGSAITAIISAGLIYSYNGFQLAVAFASEIENPKRNIPLSIVLSIVIVMFVYMLLQLSFMGAVPHDMLASGWSSLNFHSPLINLAMLLGVNFLAMILIADSIVSPSGTGYSYLGGASRMFYAMAKEGQMPKRTITKLHPRYNLCRRSLLINFTLTAIFLWNSDSWASLMVIVTGYHLIGYMAAPISMGAIKPNTRIFGIVIFCILGLMMSTLPAVDFLKMNLSISVLMVIYGIIQITRKMKVSTLLVLSTPFLTYLWLIYFYQNVYYILLVSALFYALITHKEYVKLCKETRLMTDDDEAVLKTSKSTTSTQQINEVYQQ</sequence>
<dbReference type="RefSeq" id="WP_027270270.1">
    <property type="nucleotide sequence ID" value="NZ_CAAAJE010000006.1"/>
</dbReference>
<comment type="subcellular location">
    <subcellularLocation>
        <location evidence="1">Membrane</location>
        <topology evidence="1">Multi-pass membrane protein</topology>
    </subcellularLocation>
</comment>
<feature type="transmembrane region" description="Helical" evidence="5">
    <location>
        <begin position="458"/>
        <end position="477"/>
    </location>
</feature>
<feature type="transmembrane region" description="Helical" evidence="5">
    <location>
        <begin position="358"/>
        <end position="375"/>
    </location>
</feature>
<evidence type="ECO:0000256" key="5">
    <source>
        <dbReference type="SAM" id="Phobius"/>
    </source>
</evidence>
<feature type="transmembrane region" description="Helical" evidence="5">
    <location>
        <begin position="190"/>
        <end position="209"/>
    </location>
</feature>
<accession>A0A0W0YH28</accession>
<evidence type="ECO:0000256" key="3">
    <source>
        <dbReference type="ARBA" id="ARBA00022989"/>
    </source>
</evidence>
<evidence type="ECO:0000256" key="4">
    <source>
        <dbReference type="ARBA" id="ARBA00023136"/>
    </source>
</evidence>
<dbReference type="PATRIC" id="fig|28087.4.peg.2444"/>
<dbReference type="GO" id="GO:0016020">
    <property type="term" value="C:membrane"/>
    <property type="evidence" value="ECO:0007669"/>
    <property type="project" value="UniProtKB-SubCell"/>
</dbReference>
<dbReference type="Gene3D" id="1.20.1740.10">
    <property type="entry name" value="Amino acid/polyamine transporter I"/>
    <property type="match status" value="1"/>
</dbReference>
<dbReference type="InterPro" id="IPR002293">
    <property type="entry name" value="AA/rel_permease1"/>
</dbReference>
<evidence type="ECO:0000313" key="6">
    <source>
        <dbReference type="EMBL" id="KTD56139.1"/>
    </source>
</evidence>
<organism evidence="6 7">
    <name type="scientific">Legionella sainthelensi</name>
    <dbReference type="NCBI Taxonomy" id="28087"/>
    <lineage>
        <taxon>Bacteria</taxon>
        <taxon>Pseudomonadati</taxon>
        <taxon>Pseudomonadota</taxon>
        <taxon>Gammaproteobacteria</taxon>
        <taxon>Legionellales</taxon>
        <taxon>Legionellaceae</taxon>
        <taxon>Legionella</taxon>
    </lineage>
</organism>
<evidence type="ECO:0000256" key="1">
    <source>
        <dbReference type="ARBA" id="ARBA00004141"/>
    </source>
</evidence>
<evidence type="ECO:0000256" key="2">
    <source>
        <dbReference type="ARBA" id="ARBA00022692"/>
    </source>
</evidence>
<protein>
    <submittedName>
        <fullName evidence="6">Amino acid permease</fullName>
    </submittedName>
</protein>
<name>A0A0W0YH28_9GAMM</name>
<feature type="transmembrane region" description="Helical" evidence="5">
    <location>
        <begin position="387"/>
        <end position="406"/>
    </location>
</feature>
<feature type="transmembrane region" description="Helical" evidence="5">
    <location>
        <begin position="7"/>
        <end position="27"/>
    </location>
</feature>
<dbReference type="InterPro" id="IPR052962">
    <property type="entry name" value="AA_Transporter_AGT"/>
</dbReference>
<dbReference type="Pfam" id="PF13520">
    <property type="entry name" value="AA_permease_2"/>
    <property type="match status" value="1"/>
</dbReference>
<feature type="transmembrane region" description="Helical" evidence="5">
    <location>
        <begin position="412"/>
        <end position="429"/>
    </location>
</feature>
<feature type="transmembrane region" description="Helical" evidence="5">
    <location>
        <begin position="127"/>
        <end position="148"/>
    </location>
</feature>
<dbReference type="EMBL" id="LNYV01000034">
    <property type="protein sequence ID" value="KTD56139.1"/>
    <property type="molecule type" value="Genomic_DNA"/>
</dbReference>
<feature type="transmembrane region" description="Helical" evidence="5">
    <location>
        <begin position="229"/>
        <end position="253"/>
    </location>
</feature>
<feature type="transmembrane region" description="Helical" evidence="5">
    <location>
        <begin position="273"/>
        <end position="295"/>
    </location>
</feature>
<dbReference type="eggNOG" id="COG0531">
    <property type="taxonomic scope" value="Bacteria"/>
</dbReference>
<gene>
    <name evidence="6" type="ORF">Lsai_2269</name>
</gene>
<dbReference type="STRING" id="28087.Lsai_2269"/>
<dbReference type="PIRSF" id="PIRSF006060">
    <property type="entry name" value="AA_transporter"/>
    <property type="match status" value="1"/>
</dbReference>
<evidence type="ECO:0000313" key="7">
    <source>
        <dbReference type="Proteomes" id="UP000054621"/>
    </source>
</evidence>
<reference evidence="6 7" key="1">
    <citation type="submission" date="2015-11" db="EMBL/GenBank/DDBJ databases">
        <title>Genomic analysis of 38 Legionella species identifies large and diverse effector repertoires.</title>
        <authorList>
            <person name="Burstein D."/>
            <person name="Amaro F."/>
            <person name="Zusman T."/>
            <person name="Lifshitz Z."/>
            <person name="Cohen O."/>
            <person name="Gilbert J.A."/>
            <person name="Pupko T."/>
            <person name="Shuman H.A."/>
            <person name="Segal G."/>
        </authorList>
    </citation>
    <scope>NUCLEOTIDE SEQUENCE [LARGE SCALE GENOMIC DNA]</scope>
    <source>
        <strain evidence="6 7">Mt.St.Helens-4</strain>
    </source>
</reference>
<keyword evidence="4 5" id="KW-0472">Membrane</keyword>
<dbReference type="GO" id="GO:0022857">
    <property type="term" value="F:transmembrane transporter activity"/>
    <property type="evidence" value="ECO:0007669"/>
    <property type="project" value="InterPro"/>
</dbReference>
<dbReference type="Proteomes" id="UP000054621">
    <property type="component" value="Unassembled WGS sequence"/>
</dbReference>
<dbReference type="PANTHER" id="PTHR47547:SF1">
    <property type="entry name" value="ASPARTATE-PROTON SYMPORTER"/>
    <property type="match status" value="1"/>
</dbReference>
<comment type="caution">
    <text evidence="6">The sequence shown here is derived from an EMBL/GenBank/DDBJ whole genome shotgun (WGS) entry which is preliminary data.</text>
</comment>
<dbReference type="AlphaFoldDB" id="A0A0W0YH28"/>
<dbReference type="PANTHER" id="PTHR47547">
    <property type="match status" value="1"/>
</dbReference>
<feature type="transmembrane region" description="Helical" evidence="5">
    <location>
        <begin position="82"/>
        <end position="100"/>
    </location>
</feature>
<proteinExistence type="predicted"/>
<feature type="transmembrane region" description="Helical" evidence="5">
    <location>
        <begin position="39"/>
        <end position="61"/>
    </location>
</feature>
<feature type="transmembrane region" description="Helical" evidence="5">
    <location>
        <begin position="160"/>
        <end position="178"/>
    </location>
</feature>
<keyword evidence="2 5" id="KW-0812">Transmembrane</keyword>
<dbReference type="OrthoDB" id="5616730at2"/>